<dbReference type="InterPro" id="IPR024498">
    <property type="entry name" value="DUF2786"/>
</dbReference>
<evidence type="ECO:0000259" key="1">
    <source>
        <dbReference type="Pfam" id="PF10979"/>
    </source>
</evidence>
<name>A0ABS8G2H0_9FIRM</name>
<feature type="domain" description="DUF7168" evidence="2">
    <location>
        <begin position="55"/>
        <end position="181"/>
    </location>
</feature>
<evidence type="ECO:0000259" key="2">
    <source>
        <dbReference type="Pfam" id="PF23771"/>
    </source>
</evidence>
<dbReference type="Pfam" id="PF23771">
    <property type="entry name" value="DUF7168"/>
    <property type="match status" value="1"/>
</dbReference>
<dbReference type="Pfam" id="PF10979">
    <property type="entry name" value="DUF2786"/>
    <property type="match status" value="1"/>
</dbReference>
<keyword evidence="4" id="KW-1185">Reference proteome</keyword>
<accession>A0ABS8G2H0</accession>
<evidence type="ECO:0000313" key="3">
    <source>
        <dbReference type="EMBL" id="MCC2255793.1"/>
    </source>
</evidence>
<dbReference type="RefSeq" id="WP_227708777.1">
    <property type="nucleotide sequence ID" value="NZ_JAJEQX010000036.1"/>
</dbReference>
<dbReference type="InterPro" id="IPR055592">
    <property type="entry name" value="DUF7168"/>
</dbReference>
<comment type="caution">
    <text evidence="3">The sequence shown here is derived from an EMBL/GenBank/DDBJ whole genome shotgun (WGS) entry which is preliminary data.</text>
</comment>
<sequence>MNIRDRIAKLLALSESPNEHEAKAALLKARELMATHKLRPEDVLDAKEQKVIRKTIRASCTKMTNKWAVELSAVIAPHYCCKAYYSRIKRTKTATIGFIGLEDDYEVCSRIFLYAYDYILAHCQELRQKYKKIYSGTQLRELCNAYGAGFAAGLYESFQSQNKQHEEGWGLVLTVPQEVEKAAASLRNGGVYANLNPGNFRSFSAQGYEDGKNFHPETSLEQTENPTSLCG</sequence>
<proteinExistence type="predicted"/>
<gene>
    <name evidence="3" type="ORF">LKD70_15470</name>
</gene>
<dbReference type="EMBL" id="JAJEQX010000036">
    <property type="protein sequence ID" value="MCC2255793.1"/>
    <property type="molecule type" value="Genomic_DNA"/>
</dbReference>
<feature type="domain" description="DUF2786" evidence="1">
    <location>
        <begin position="3"/>
        <end position="38"/>
    </location>
</feature>
<organism evidence="3 4">
    <name type="scientific">Ruminococcus turbiniformis</name>
    <dbReference type="NCBI Taxonomy" id="2881258"/>
    <lineage>
        <taxon>Bacteria</taxon>
        <taxon>Bacillati</taxon>
        <taxon>Bacillota</taxon>
        <taxon>Clostridia</taxon>
        <taxon>Eubacteriales</taxon>
        <taxon>Oscillospiraceae</taxon>
        <taxon>Ruminococcus</taxon>
    </lineage>
</organism>
<protein>
    <submittedName>
        <fullName evidence="3">DUF2786 domain-containing protein</fullName>
    </submittedName>
</protein>
<dbReference type="Proteomes" id="UP001198151">
    <property type="component" value="Unassembled WGS sequence"/>
</dbReference>
<evidence type="ECO:0000313" key="4">
    <source>
        <dbReference type="Proteomes" id="UP001198151"/>
    </source>
</evidence>
<reference evidence="3 4" key="1">
    <citation type="submission" date="2021-10" db="EMBL/GenBank/DDBJ databases">
        <title>Anaerobic single-cell dispensing facilitates the cultivation of human gut bacteria.</title>
        <authorList>
            <person name="Afrizal A."/>
        </authorList>
    </citation>
    <scope>NUCLEOTIDE SEQUENCE [LARGE SCALE GENOMIC DNA]</scope>
    <source>
        <strain evidence="3 4">CLA-AA-H200</strain>
    </source>
</reference>